<dbReference type="RefSeq" id="WP_091084698.1">
    <property type="nucleotide sequence ID" value="NZ_FOHX01000007.1"/>
</dbReference>
<dbReference type="AlphaFoldDB" id="A0A1I0K942"/>
<sequence>MAQRTVAVASASGLHARPAKLFVQEAARLGVPVTVRLGDKAVPARSMLGVLSLGAVQGTEVTLEADGPGAEEALDALAALLSRDLDADAEPGGNSGAKSGAEEALDA</sequence>
<dbReference type="PRINTS" id="PR00107">
    <property type="entry name" value="PHOSPHOCPHPR"/>
</dbReference>
<keyword evidence="2" id="KW-0963">Cytoplasm</keyword>
<proteinExistence type="predicted"/>
<comment type="subcellular location">
    <subcellularLocation>
        <location evidence="1">Cytoplasm</location>
    </subcellularLocation>
</comment>
<evidence type="ECO:0000256" key="2">
    <source>
        <dbReference type="ARBA" id="ARBA00022490"/>
    </source>
</evidence>
<name>A0A1I0K942_9ACTN</name>
<dbReference type="NCBIfam" id="TIGR01003">
    <property type="entry name" value="PTS_HPr_family"/>
    <property type="match status" value="1"/>
</dbReference>
<dbReference type="PANTHER" id="PTHR33705:SF2">
    <property type="entry name" value="PHOSPHOCARRIER PROTEIN NPR"/>
    <property type="match status" value="1"/>
</dbReference>
<dbReference type="GO" id="GO:0005737">
    <property type="term" value="C:cytoplasm"/>
    <property type="evidence" value="ECO:0007669"/>
    <property type="project" value="UniProtKB-SubCell"/>
</dbReference>
<evidence type="ECO:0000256" key="3">
    <source>
        <dbReference type="ARBA" id="ARBA00022683"/>
    </source>
</evidence>
<dbReference type="PANTHER" id="PTHR33705">
    <property type="entry name" value="PHOSPHOCARRIER PROTEIN HPR"/>
    <property type="match status" value="1"/>
</dbReference>
<dbReference type="Gene3D" id="3.30.1340.10">
    <property type="entry name" value="HPr-like"/>
    <property type="match status" value="1"/>
</dbReference>
<dbReference type="Proteomes" id="UP000199361">
    <property type="component" value="Unassembled WGS sequence"/>
</dbReference>
<keyword evidence="7" id="KW-1185">Reference proteome</keyword>
<evidence type="ECO:0000313" key="6">
    <source>
        <dbReference type="EMBL" id="SEU20541.1"/>
    </source>
</evidence>
<dbReference type="STRING" id="568860.SAMN05421811_107247"/>
<evidence type="ECO:0000256" key="4">
    <source>
        <dbReference type="SAM" id="MobiDB-lite"/>
    </source>
</evidence>
<dbReference type="InterPro" id="IPR000032">
    <property type="entry name" value="HPr-like"/>
</dbReference>
<dbReference type="PROSITE" id="PS51350">
    <property type="entry name" value="PTS_HPR_DOM"/>
    <property type="match status" value="1"/>
</dbReference>
<protein>
    <submittedName>
        <fullName evidence="6">Phosphocarrier protein</fullName>
    </submittedName>
</protein>
<dbReference type="InterPro" id="IPR050399">
    <property type="entry name" value="HPr"/>
</dbReference>
<evidence type="ECO:0000313" key="7">
    <source>
        <dbReference type="Proteomes" id="UP000199361"/>
    </source>
</evidence>
<evidence type="ECO:0000256" key="1">
    <source>
        <dbReference type="ARBA" id="ARBA00004496"/>
    </source>
</evidence>
<dbReference type="OrthoDB" id="9809047at2"/>
<dbReference type="EMBL" id="FOHX01000007">
    <property type="protein sequence ID" value="SEU20541.1"/>
    <property type="molecule type" value="Genomic_DNA"/>
</dbReference>
<organism evidence="6 7">
    <name type="scientific">Nonomuraea wenchangensis</name>
    <dbReference type="NCBI Taxonomy" id="568860"/>
    <lineage>
        <taxon>Bacteria</taxon>
        <taxon>Bacillati</taxon>
        <taxon>Actinomycetota</taxon>
        <taxon>Actinomycetes</taxon>
        <taxon>Streptosporangiales</taxon>
        <taxon>Streptosporangiaceae</taxon>
        <taxon>Nonomuraea</taxon>
    </lineage>
</organism>
<dbReference type="Pfam" id="PF00381">
    <property type="entry name" value="PTS-HPr"/>
    <property type="match status" value="1"/>
</dbReference>
<keyword evidence="3" id="KW-0598">Phosphotransferase system</keyword>
<evidence type="ECO:0000259" key="5">
    <source>
        <dbReference type="PROSITE" id="PS51350"/>
    </source>
</evidence>
<feature type="region of interest" description="Disordered" evidence="4">
    <location>
        <begin position="85"/>
        <end position="107"/>
    </location>
</feature>
<feature type="domain" description="HPr" evidence="5">
    <location>
        <begin position="1"/>
        <end position="88"/>
    </location>
</feature>
<accession>A0A1I0K942</accession>
<gene>
    <name evidence="6" type="ORF">SAMN05421811_107247</name>
</gene>
<dbReference type="InterPro" id="IPR035895">
    <property type="entry name" value="HPr-like_sf"/>
</dbReference>
<dbReference type="CDD" id="cd00367">
    <property type="entry name" value="PTS-HPr_like"/>
    <property type="match status" value="1"/>
</dbReference>
<dbReference type="GO" id="GO:0009401">
    <property type="term" value="P:phosphoenolpyruvate-dependent sugar phosphotransferase system"/>
    <property type="evidence" value="ECO:0007669"/>
    <property type="project" value="UniProtKB-KW"/>
</dbReference>
<dbReference type="SUPFAM" id="SSF55594">
    <property type="entry name" value="HPr-like"/>
    <property type="match status" value="1"/>
</dbReference>
<reference evidence="6 7" key="1">
    <citation type="submission" date="2016-10" db="EMBL/GenBank/DDBJ databases">
        <authorList>
            <person name="de Groot N.N."/>
        </authorList>
    </citation>
    <scope>NUCLEOTIDE SEQUENCE [LARGE SCALE GENOMIC DNA]</scope>
    <source>
        <strain evidence="6 7">CGMCC 4.5598</strain>
    </source>
</reference>